<reference evidence="5 6" key="1">
    <citation type="submission" date="2017-03" db="EMBL/GenBank/DDBJ databases">
        <title>wgs assembly of Dolosigranulum pigrum KPL CDC strains.</title>
        <authorList>
            <person name="Brugger S.D."/>
            <person name="Pettigrew M."/>
            <person name="Kong Y."/>
            <person name="Lemon K.P."/>
        </authorList>
    </citation>
    <scope>NUCLEOTIDE SEQUENCE [LARGE SCALE GENOMIC DNA]</scope>
    <source>
        <strain evidence="5 6">KPL1931_CDC4294-98</strain>
    </source>
</reference>
<feature type="compositionally biased region" description="Basic and acidic residues" evidence="3">
    <location>
        <begin position="518"/>
        <end position="528"/>
    </location>
</feature>
<feature type="coiled-coil region" evidence="2">
    <location>
        <begin position="196"/>
        <end position="241"/>
    </location>
</feature>
<dbReference type="NCBIfam" id="TIGR01168">
    <property type="entry name" value="YSIRK_signal"/>
    <property type="match status" value="1"/>
</dbReference>
<dbReference type="Proteomes" id="UP000249099">
    <property type="component" value="Unassembled WGS sequence"/>
</dbReference>
<evidence type="ECO:0000259" key="4">
    <source>
        <dbReference type="SMART" id="SM00844"/>
    </source>
</evidence>
<evidence type="ECO:0000256" key="2">
    <source>
        <dbReference type="SAM" id="Coils"/>
    </source>
</evidence>
<accession>A0A328KPF6</accession>
<evidence type="ECO:0000256" key="3">
    <source>
        <dbReference type="SAM" id="MobiDB-lite"/>
    </source>
</evidence>
<name>A0A328KPF6_9LACT</name>
<evidence type="ECO:0000313" key="6">
    <source>
        <dbReference type="Proteomes" id="UP000249099"/>
    </source>
</evidence>
<feature type="region of interest" description="Disordered" evidence="3">
    <location>
        <begin position="329"/>
        <end position="365"/>
    </location>
</feature>
<dbReference type="EMBL" id="NAQV01000011">
    <property type="protein sequence ID" value="RAN63940.1"/>
    <property type="molecule type" value="Genomic_DNA"/>
</dbReference>
<dbReference type="Pfam" id="PF04650">
    <property type="entry name" value="YSIRK_signal"/>
    <property type="match status" value="1"/>
</dbReference>
<comment type="caution">
    <text evidence="5">The sequence shown here is derived from an EMBL/GenBank/DDBJ whole genome shotgun (WGS) entry which is preliminary data.</text>
</comment>
<proteinExistence type="predicted"/>
<feature type="domain" description="Extracellular matrix-binding protein ebh GA module" evidence="4">
    <location>
        <begin position="148"/>
        <end position="207"/>
    </location>
</feature>
<dbReference type="InterPro" id="IPR002988">
    <property type="entry name" value="GA_module"/>
</dbReference>
<dbReference type="SMART" id="SM00844">
    <property type="entry name" value="GA"/>
    <property type="match status" value="3"/>
</dbReference>
<dbReference type="Gene3D" id="1.20.5.420">
    <property type="entry name" value="Immunoglobulin FC, subunit C"/>
    <property type="match status" value="3"/>
</dbReference>
<dbReference type="RefSeq" id="WP_112790009.1">
    <property type="nucleotide sequence ID" value="NZ_CP040417.1"/>
</dbReference>
<dbReference type="Pfam" id="PF01468">
    <property type="entry name" value="GA"/>
    <property type="match status" value="6"/>
</dbReference>
<evidence type="ECO:0000256" key="1">
    <source>
        <dbReference type="ARBA" id="ARBA00022729"/>
    </source>
</evidence>
<feature type="coiled-coil region" evidence="2">
    <location>
        <begin position="625"/>
        <end position="717"/>
    </location>
</feature>
<organism evidence="5 6">
    <name type="scientific">Dolosigranulum pigrum</name>
    <dbReference type="NCBI Taxonomy" id="29394"/>
    <lineage>
        <taxon>Bacteria</taxon>
        <taxon>Bacillati</taxon>
        <taxon>Bacillota</taxon>
        <taxon>Bacilli</taxon>
        <taxon>Lactobacillales</taxon>
        <taxon>Carnobacteriaceae</taxon>
        <taxon>Dolosigranulum</taxon>
    </lineage>
</organism>
<sequence>MVGKNNKTGQFRRQANEDKRYTLKKLSVGLASVALGTVLFLGQANAVNAEEVDSDIEDNLPDDFTDEEAVERRAEEDILLSEDGDNVETPAEKTIFQFSYMEAGTGKKMDGFFGEYVNANEAEKAFRMYASEAGYSLENIQFDNHNSFTATIAQNSTDRYVEAAKGRARHLINGLDGLTDELKADYLEQVGAAVSVEEVEAVYNEAIEMATQQKEEANRYVAVAKDRARQLIKDLTNLTNDQKAQYLAKVEAATSVTEVEAIHAEAENIVNETPAPNRFVKIARDHARQLINKLGNLYDNQKADYIKRVDEADSVKAIEGILEEAQKHVNSAKGGENGQAPTQPDKPSYDGDMTPTPEAPAESELDQAKMKATADIKALGYFTAKEKQDLLGRVKDYDNTGDIHFIVTKAQQENNKRDQLHRKLLELQFGTNPNNSLPEAGKPQDANPGDILDPQADIERDIAKAQALEAIAELSYFTADEISAIETDINNAETTEEVTKIVKDAQEENATRQQNHKHSIEEQLEKQPNDTLPEAGKPQDANPEDLLKPEADDNKPDTDDKQPEQPAESELDRAKAGALADIAELKNFSEKEKQDLIDRINSYDNVGDIDFIITKAQEQDDARYKKQQNDAYDALEAKADKTLNELLNLTKKVDQAVAKDGEVDQDLLERIQAKVTELEMALAEIQQHISSLPEAEAQEATNMVKDLQALLAKIRDQYSYEEVTPAEEAKEGAKAYLNKEFGKDLNDMQREAYAKAIDKIKNNDPDYEKKVQDIVQVAIAEVLVNKAEKGTHIKAAEEALAKALKTTEGGKLIADKDELIKQLQDRLAKVISKKAQIPPVGKKQVPSTEKPQTPEEAQNLKEKKEVLRNSIDTIQSLNSDQKKCYLDLLKVTKSEKQIEELSDLLDAEMFLARTKSGELTKEQVIPAIKEKLSKVTDAVLLAKKTAILKELKSLNGNFTPPSTDEEKNVLPADDSDDKTENATPKVTFESKLEEAKKLVPLLQTLPNENKDNDGKPTATAEYKKTYYEFVEQVLELEKLVKTDQHRSSVEGLKGLFGPLKIFK</sequence>
<feature type="region of interest" description="Disordered" evidence="3">
    <location>
        <begin position="955"/>
        <end position="983"/>
    </location>
</feature>
<evidence type="ECO:0000313" key="5">
    <source>
        <dbReference type="EMBL" id="RAN63940.1"/>
    </source>
</evidence>
<dbReference type="InterPro" id="IPR005877">
    <property type="entry name" value="YSIRK_signal_dom"/>
</dbReference>
<feature type="region of interest" description="Disordered" evidence="3">
    <location>
        <begin position="508"/>
        <end position="574"/>
    </location>
</feature>
<dbReference type="AlphaFoldDB" id="A0A328KPF6"/>
<dbReference type="InterPro" id="IPR020840">
    <property type="entry name" value="Extracell_matrix-bd_GA"/>
</dbReference>
<gene>
    <name evidence="5" type="ORF">B8A44_04140</name>
</gene>
<keyword evidence="1" id="KW-0732">Signal</keyword>
<keyword evidence="2" id="KW-0175">Coiled coil</keyword>
<feature type="compositionally biased region" description="Basic and acidic residues" evidence="3">
    <location>
        <begin position="545"/>
        <end position="563"/>
    </location>
</feature>
<feature type="domain" description="Extracellular matrix-binding protein ebh GA module" evidence="4">
    <location>
        <begin position="210"/>
        <end position="267"/>
    </location>
</feature>
<feature type="domain" description="Extracellular matrix-binding protein ebh GA module" evidence="4">
    <location>
        <begin position="280"/>
        <end position="326"/>
    </location>
</feature>
<protein>
    <recommendedName>
        <fullName evidence="4">Extracellular matrix-binding protein ebh GA module domain-containing protein</fullName>
    </recommendedName>
</protein>
<feature type="region of interest" description="Disordered" evidence="3">
    <location>
        <begin position="838"/>
        <end position="859"/>
    </location>
</feature>
<feature type="region of interest" description="Disordered" evidence="3">
    <location>
        <begin position="430"/>
        <end position="453"/>
    </location>
</feature>